<dbReference type="AlphaFoldDB" id="A0A7S4CTP1"/>
<sequence length="105" mass="11892">MSANSRTHFEKSSEWSSMDNLIIVGQGLCRVRRADLWARRSPTKESEARATRREWHAPMPNPQALLGRLRTNALTRGTTAACPPTSHVSRRAIAKNLHPKDLRCF</sequence>
<protein>
    <submittedName>
        <fullName evidence="2">Uncharacterized protein</fullName>
    </submittedName>
</protein>
<accession>A0A7S4CTP1</accession>
<proteinExistence type="predicted"/>
<evidence type="ECO:0000313" key="2">
    <source>
        <dbReference type="EMBL" id="CAE0806086.1"/>
    </source>
</evidence>
<organism evidence="2">
    <name type="scientific">Eutreptiella gymnastica</name>
    <dbReference type="NCBI Taxonomy" id="73025"/>
    <lineage>
        <taxon>Eukaryota</taxon>
        <taxon>Discoba</taxon>
        <taxon>Euglenozoa</taxon>
        <taxon>Euglenida</taxon>
        <taxon>Spirocuta</taxon>
        <taxon>Euglenophyceae</taxon>
        <taxon>Eutreptiales</taxon>
        <taxon>Eutreptiaceae</taxon>
        <taxon>Eutreptiella</taxon>
    </lineage>
</organism>
<reference evidence="2" key="1">
    <citation type="submission" date="2021-01" db="EMBL/GenBank/DDBJ databases">
        <authorList>
            <person name="Corre E."/>
            <person name="Pelletier E."/>
            <person name="Niang G."/>
            <person name="Scheremetjew M."/>
            <person name="Finn R."/>
            <person name="Kale V."/>
            <person name="Holt S."/>
            <person name="Cochrane G."/>
            <person name="Meng A."/>
            <person name="Brown T."/>
            <person name="Cohen L."/>
        </authorList>
    </citation>
    <scope>NUCLEOTIDE SEQUENCE</scope>
    <source>
        <strain evidence="2">CCMP1594</strain>
    </source>
</reference>
<name>A0A7S4CTP1_9EUGL</name>
<dbReference type="EMBL" id="HBJA01048703">
    <property type="protein sequence ID" value="CAE0806086.1"/>
    <property type="molecule type" value="Transcribed_RNA"/>
</dbReference>
<feature type="region of interest" description="Disordered" evidence="1">
    <location>
        <begin position="40"/>
        <end position="63"/>
    </location>
</feature>
<gene>
    <name evidence="2" type="ORF">EGYM00163_LOCUS17212</name>
</gene>
<feature type="compositionally biased region" description="Basic and acidic residues" evidence="1">
    <location>
        <begin position="40"/>
        <end position="56"/>
    </location>
</feature>
<evidence type="ECO:0000256" key="1">
    <source>
        <dbReference type="SAM" id="MobiDB-lite"/>
    </source>
</evidence>